<dbReference type="Gene3D" id="3.30.250.20">
    <property type="entry name" value="L1 transposable element, C-terminal domain"/>
    <property type="match status" value="1"/>
</dbReference>
<comment type="caution">
    <text evidence="1">The sequence shown here is derived from an EMBL/GenBank/DDBJ whole genome shotgun (WGS) entry which is preliminary data.</text>
</comment>
<organism evidence="1 2">
    <name type="scientific">Menidia menidia</name>
    <name type="common">Atlantic silverside</name>
    <dbReference type="NCBI Taxonomy" id="238744"/>
    <lineage>
        <taxon>Eukaryota</taxon>
        <taxon>Metazoa</taxon>
        <taxon>Chordata</taxon>
        <taxon>Craniata</taxon>
        <taxon>Vertebrata</taxon>
        <taxon>Euteleostomi</taxon>
        <taxon>Actinopterygii</taxon>
        <taxon>Neopterygii</taxon>
        <taxon>Teleostei</taxon>
        <taxon>Neoteleostei</taxon>
        <taxon>Acanthomorphata</taxon>
        <taxon>Ovalentaria</taxon>
        <taxon>Atherinomorphae</taxon>
        <taxon>Atheriniformes</taxon>
        <taxon>Atherinopsidae</taxon>
        <taxon>Menidiinae</taxon>
        <taxon>Menidia</taxon>
    </lineage>
</organism>
<dbReference type="InterPro" id="IPR004244">
    <property type="entry name" value="Transposase_22"/>
</dbReference>
<dbReference type="Proteomes" id="UP000677803">
    <property type="component" value="Unassembled WGS sequence"/>
</dbReference>
<name>A0A8S4A810_9TELE</name>
<evidence type="ECO:0000313" key="1">
    <source>
        <dbReference type="EMBL" id="CAG5861739.1"/>
    </source>
</evidence>
<protein>
    <submittedName>
        <fullName evidence="1">(Atlantic silverside) hypothetical protein</fullName>
    </submittedName>
</protein>
<sequence length="215" mass="24495">MKELTEKFDTLIERVEAVEQWVSDLEDVTAANDPRICALETQLKKAMERLDSFENQSRRQNVRIIGLKEGAEGDVPVKFFERWIPEVLGLEETVMIDRAHRTGPPVKFAGKEGPRAVLVRMHYYTDTRKILQAARIKGNMSTPAGKVSFYQDFSAEVVKKRRESATARRTLREAGVKYAFLHPATIKIFNPDGTNHSLRTAEEIKNYVDKLQGTS</sequence>
<proteinExistence type="predicted"/>
<dbReference type="Gene3D" id="3.30.70.1820">
    <property type="entry name" value="L1 transposable element, RRM domain"/>
    <property type="match status" value="1"/>
</dbReference>
<dbReference type="OrthoDB" id="10059413at2759"/>
<reference evidence="1" key="1">
    <citation type="submission" date="2021-05" db="EMBL/GenBank/DDBJ databases">
        <authorList>
            <person name="Tigano A."/>
        </authorList>
    </citation>
    <scope>NUCLEOTIDE SEQUENCE</scope>
</reference>
<dbReference type="InterPro" id="IPR042566">
    <property type="entry name" value="L1_C"/>
</dbReference>
<evidence type="ECO:0000313" key="2">
    <source>
        <dbReference type="Proteomes" id="UP000677803"/>
    </source>
</evidence>
<dbReference type="EMBL" id="CAJRST010000002">
    <property type="protein sequence ID" value="CAG5861739.1"/>
    <property type="molecule type" value="Genomic_DNA"/>
</dbReference>
<keyword evidence="2" id="KW-1185">Reference proteome</keyword>
<dbReference type="PANTHER" id="PTHR11505">
    <property type="entry name" value="L1 TRANSPOSABLE ELEMENT-RELATED"/>
    <property type="match status" value="1"/>
</dbReference>
<gene>
    <name evidence="1" type="ORF">MMEN_LOCUS1043</name>
</gene>
<dbReference type="AlphaFoldDB" id="A0A8S4A810"/>
<accession>A0A8S4A810</accession>